<dbReference type="EMBL" id="JAPDOG010000019">
    <property type="protein sequence ID" value="MCW3783442.1"/>
    <property type="molecule type" value="Genomic_DNA"/>
</dbReference>
<evidence type="ECO:0000313" key="6">
    <source>
        <dbReference type="EMBL" id="MCW3783442.1"/>
    </source>
</evidence>
<dbReference type="Gene3D" id="1.10.10.10">
    <property type="entry name" value="Winged helix-like DNA-binding domain superfamily/Winged helix DNA-binding domain"/>
    <property type="match status" value="1"/>
</dbReference>
<organism evidence="6 7">
    <name type="scientific">Defluviimonas salinarum</name>
    <dbReference type="NCBI Taxonomy" id="2992147"/>
    <lineage>
        <taxon>Bacteria</taxon>
        <taxon>Pseudomonadati</taxon>
        <taxon>Pseudomonadota</taxon>
        <taxon>Alphaproteobacteria</taxon>
        <taxon>Rhodobacterales</taxon>
        <taxon>Paracoccaceae</taxon>
        <taxon>Albidovulum</taxon>
    </lineage>
</organism>
<keyword evidence="3" id="KW-0238">DNA-binding</keyword>
<evidence type="ECO:0000256" key="4">
    <source>
        <dbReference type="ARBA" id="ARBA00023163"/>
    </source>
</evidence>
<dbReference type="Pfam" id="PF03466">
    <property type="entry name" value="LysR_substrate"/>
    <property type="match status" value="1"/>
</dbReference>
<reference evidence="6 7" key="1">
    <citation type="submission" date="2022-10" db="EMBL/GenBank/DDBJ databases">
        <title>Defluviimonas sp. CAU 1641 isolated from mud.</title>
        <authorList>
            <person name="Kim W."/>
        </authorList>
    </citation>
    <scope>NUCLEOTIDE SEQUENCE [LARGE SCALE GENOMIC DNA]</scope>
    <source>
        <strain evidence="6 7">CAU 1641</strain>
    </source>
</reference>
<evidence type="ECO:0000259" key="5">
    <source>
        <dbReference type="PROSITE" id="PS50931"/>
    </source>
</evidence>
<accession>A0ABT3J6Y1</accession>
<keyword evidence="4" id="KW-0804">Transcription</keyword>
<dbReference type="InterPro" id="IPR000847">
    <property type="entry name" value="LysR_HTH_N"/>
</dbReference>
<dbReference type="InterPro" id="IPR005119">
    <property type="entry name" value="LysR_subst-bd"/>
</dbReference>
<name>A0ABT3J6Y1_9RHOB</name>
<evidence type="ECO:0000256" key="2">
    <source>
        <dbReference type="ARBA" id="ARBA00023015"/>
    </source>
</evidence>
<sequence length="313" mass="35114">MTGRLSFRSLPPLNALKGFEAAARLLSFRKAADELNVTHVAISHQVRQLEDDLGCALFLREGRTVALTEEGRVFYDYARQALETLVTGAGIIRRHGPDADLRIETYITVAIRWLSPRLSRFHAAHPEINFSLNTRRTEWWFDETNTDVAIMYLDRDLPGSLRARTLFEGTLYPVCSPSILGDLSPVVTPADLFGLPLIEVSSAPNDWRDWFRAAGVENVPALRYTKVDTYALALEMAITGAGVAMLNGPFAEEELRRRELVLPVDLVARSRGEWAVLYRADRERDRKIRAFTDWLVADVANEHSHAGPAARGT</sequence>
<dbReference type="InterPro" id="IPR036390">
    <property type="entry name" value="WH_DNA-bd_sf"/>
</dbReference>
<dbReference type="PRINTS" id="PR00039">
    <property type="entry name" value="HTHLYSR"/>
</dbReference>
<keyword evidence="7" id="KW-1185">Reference proteome</keyword>
<feature type="domain" description="HTH lysR-type" evidence="5">
    <location>
        <begin position="11"/>
        <end position="68"/>
    </location>
</feature>
<dbReference type="InterPro" id="IPR058163">
    <property type="entry name" value="LysR-type_TF_proteobact-type"/>
</dbReference>
<evidence type="ECO:0000256" key="3">
    <source>
        <dbReference type="ARBA" id="ARBA00023125"/>
    </source>
</evidence>
<evidence type="ECO:0000256" key="1">
    <source>
        <dbReference type="ARBA" id="ARBA00009437"/>
    </source>
</evidence>
<proteinExistence type="inferred from homology"/>
<dbReference type="PANTHER" id="PTHR30537:SF74">
    <property type="entry name" value="HTH-TYPE TRANSCRIPTIONAL REGULATOR TRPI"/>
    <property type="match status" value="1"/>
</dbReference>
<evidence type="ECO:0000313" key="7">
    <source>
        <dbReference type="Proteomes" id="UP001207582"/>
    </source>
</evidence>
<dbReference type="Gene3D" id="3.40.190.10">
    <property type="entry name" value="Periplasmic binding protein-like II"/>
    <property type="match status" value="2"/>
</dbReference>
<gene>
    <name evidence="6" type="ORF">OM960_18025</name>
</gene>
<dbReference type="Proteomes" id="UP001207582">
    <property type="component" value="Unassembled WGS sequence"/>
</dbReference>
<dbReference type="SUPFAM" id="SSF46785">
    <property type="entry name" value="Winged helix' DNA-binding domain"/>
    <property type="match status" value="1"/>
</dbReference>
<dbReference type="InterPro" id="IPR036388">
    <property type="entry name" value="WH-like_DNA-bd_sf"/>
</dbReference>
<dbReference type="SUPFAM" id="SSF53850">
    <property type="entry name" value="Periplasmic binding protein-like II"/>
    <property type="match status" value="1"/>
</dbReference>
<comment type="similarity">
    <text evidence="1">Belongs to the LysR transcriptional regulatory family.</text>
</comment>
<dbReference type="PROSITE" id="PS50931">
    <property type="entry name" value="HTH_LYSR"/>
    <property type="match status" value="1"/>
</dbReference>
<keyword evidence="2" id="KW-0805">Transcription regulation</keyword>
<dbReference type="CDD" id="cd08432">
    <property type="entry name" value="PBP2_GcdR_TrpI_HvrB_AmpR_like"/>
    <property type="match status" value="1"/>
</dbReference>
<dbReference type="Pfam" id="PF00126">
    <property type="entry name" value="HTH_1"/>
    <property type="match status" value="1"/>
</dbReference>
<dbReference type="PANTHER" id="PTHR30537">
    <property type="entry name" value="HTH-TYPE TRANSCRIPTIONAL REGULATOR"/>
    <property type="match status" value="1"/>
</dbReference>
<comment type="caution">
    <text evidence="6">The sequence shown here is derived from an EMBL/GenBank/DDBJ whole genome shotgun (WGS) entry which is preliminary data.</text>
</comment>
<protein>
    <submittedName>
        <fullName evidence="6">LysR substrate-binding domain-containing protein</fullName>
    </submittedName>
</protein>